<evidence type="ECO:0000313" key="2">
    <source>
        <dbReference type="Proteomes" id="UP001732700"/>
    </source>
</evidence>
<organism evidence="1 2">
    <name type="scientific">Avena sativa</name>
    <name type="common">Oat</name>
    <dbReference type="NCBI Taxonomy" id="4498"/>
    <lineage>
        <taxon>Eukaryota</taxon>
        <taxon>Viridiplantae</taxon>
        <taxon>Streptophyta</taxon>
        <taxon>Embryophyta</taxon>
        <taxon>Tracheophyta</taxon>
        <taxon>Spermatophyta</taxon>
        <taxon>Magnoliopsida</taxon>
        <taxon>Liliopsida</taxon>
        <taxon>Poales</taxon>
        <taxon>Poaceae</taxon>
        <taxon>BOP clade</taxon>
        <taxon>Pooideae</taxon>
        <taxon>Poodae</taxon>
        <taxon>Poeae</taxon>
        <taxon>Poeae Chloroplast Group 1 (Aveneae type)</taxon>
        <taxon>Aveninae</taxon>
        <taxon>Avena</taxon>
    </lineage>
</organism>
<dbReference type="EnsemblPlants" id="AVESA.00010b.r2.6CG1141630.1">
    <property type="protein sequence ID" value="AVESA.00010b.r2.6CG1141630.1.CDS"/>
    <property type="gene ID" value="AVESA.00010b.r2.6CG1141630"/>
</dbReference>
<protein>
    <submittedName>
        <fullName evidence="1">Uncharacterized protein</fullName>
    </submittedName>
</protein>
<sequence>MAGAATAANCFPCQRVGIPWLMLRRFAAHQQTTLLSTVPLPTRTDGAAAGVSVSNQITPSPARRPAGSRPDRSMSLMPLLLRPAARFLAAFVAGRPVEAVATVLHRAGALPRNRALERLVRDDSGADDWIASLLVGVMSVRSNLK</sequence>
<accession>A0ACD5ZBZ4</accession>
<reference evidence="1" key="2">
    <citation type="submission" date="2025-09" db="UniProtKB">
        <authorList>
            <consortium name="EnsemblPlants"/>
        </authorList>
    </citation>
    <scope>IDENTIFICATION</scope>
</reference>
<keyword evidence="2" id="KW-1185">Reference proteome</keyword>
<proteinExistence type="predicted"/>
<dbReference type="Proteomes" id="UP001732700">
    <property type="component" value="Chromosome 6C"/>
</dbReference>
<name>A0ACD5ZBZ4_AVESA</name>
<reference evidence="1" key="1">
    <citation type="submission" date="2021-05" db="EMBL/GenBank/DDBJ databases">
        <authorList>
            <person name="Scholz U."/>
            <person name="Mascher M."/>
            <person name="Fiebig A."/>
        </authorList>
    </citation>
    <scope>NUCLEOTIDE SEQUENCE [LARGE SCALE GENOMIC DNA]</scope>
</reference>
<evidence type="ECO:0000313" key="1">
    <source>
        <dbReference type="EnsemblPlants" id="AVESA.00010b.r2.6CG1141630.1.CDS"/>
    </source>
</evidence>